<feature type="compositionally biased region" description="Basic and acidic residues" evidence="1">
    <location>
        <begin position="359"/>
        <end position="371"/>
    </location>
</feature>
<dbReference type="RefSeq" id="XP_018328356.1">
    <property type="nucleotide sequence ID" value="XM_018472854.2"/>
</dbReference>
<feature type="region of interest" description="Disordered" evidence="1">
    <location>
        <begin position="861"/>
        <end position="883"/>
    </location>
</feature>
<feature type="region of interest" description="Disordered" evidence="1">
    <location>
        <begin position="344"/>
        <end position="477"/>
    </location>
</feature>
<feature type="compositionally biased region" description="Polar residues" evidence="1">
    <location>
        <begin position="622"/>
        <end position="631"/>
    </location>
</feature>
<feature type="region of interest" description="Disordered" evidence="1">
    <location>
        <begin position="739"/>
        <end position="815"/>
    </location>
</feature>
<evidence type="ECO:0000313" key="4">
    <source>
        <dbReference type="RefSeq" id="XP_018328357.1"/>
    </source>
</evidence>
<dbReference type="KEGG" id="apln:108739120"/>
<proteinExistence type="predicted"/>
<feature type="compositionally biased region" description="Polar residues" evidence="1">
    <location>
        <begin position="387"/>
        <end position="396"/>
    </location>
</feature>
<keyword evidence="2" id="KW-1185">Reference proteome</keyword>
<protein>
    <submittedName>
        <fullName evidence="3 4">Uncharacterized protein LOC108739120</fullName>
    </submittedName>
</protein>
<accession>A0A1W4X6A3</accession>
<dbReference type="GeneID" id="108739120"/>
<dbReference type="RefSeq" id="XP_018328358.1">
    <property type="nucleotide sequence ID" value="XM_018472856.2"/>
</dbReference>
<dbReference type="PANTHER" id="PTHR37970">
    <property type="entry name" value="PROTEIN CBG08587"/>
    <property type="match status" value="1"/>
</dbReference>
<dbReference type="PANTHER" id="PTHR37970:SF1">
    <property type="entry name" value="SERINE-RICH ADHESIN FOR PLATELETS"/>
    <property type="match status" value="1"/>
</dbReference>
<organism evidence="2 4">
    <name type="scientific">Agrilus planipennis</name>
    <name type="common">Emerald ash borer</name>
    <name type="synonym">Agrilus marcopoli</name>
    <dbReference type="NCBI Taxonomy" id="224129"/>
    <lineage>
        <taxon>Eukaryota</taxon>
        <taxon>Metazoa</taxon>
        <taxon>Ecdysozoa</taxon>
        <taxon>Arthropoda</taxon>
        <taxon>Hexapoda</taxon>
        <taxon>Insecta</taxon>
        <taxon>Pterygota</taxon>
        <taxon>Neoptera</taxon>
        <taxon>Endopterygota</taxon>
        <taxon>Coleoptera</taxon>
        <taxon>Polyphaga</taxon>
        <taxon>Elateriformia</taxon>
        <taxon>Buprestoidea</taxon>
        <taxon>Buprestidae</taxon>
        <taxon>Agrilinae</taxon>
        <taxon>Agrilus</taxon>
    </lineage>
</organism>
<feature type="region of interest" description="Disordered" evidence="1">
    <location>
        <begin position="526"/>
        <end position="641"/>
    </location>
</feature>
<feature type="compositionally biased region" description="Basic and acidic residues" evidence="1">
    <location>
        <begin position="417"/>
        <end position="437"/>
    </location>
</feature>
<feature type="region of interest" description="Disordered" evidence="1">
    <location>
        <begin position="79"/>
        <end position="106"/>
    </location>
</feature>
<feature type="compositionally biased region" description="Low complexity" evidence="1">
    <location>
        <begin position="861"/>
        <end position="872"/>
    </location>
</feature>
<dbReference type="Proteomes" id="UP000192223">
    <property type="component" value="Unplaced"/>
</dbReference>
<evidence type="ECO:0000313" key="5">
    <source>
        <dbReference type="RefSeq" id="XP_018328358.1"/>
    </source>
</evidence>
<evidence type="ECO:0000313" key="2">
    <source>
        <dbReference type="Proteomes" id="UP000192223"/>
    </source>
</evidence>
<sequence length="1313" mass="145451">MSAICQNFVQNAWKKELCSNCFKSKDEHVEKIMLKPIALKSEKVIASIIKKAAKISKTKRTVSFTAEVSKVIGYGGEDWSDNDDDFMSSEDTSEDNEYEADGEEEKELQRITKANTDFNTINANLLNDSPPDTKKSFASLKLGTPQVDSTGKKQTLLVSVTPFGEDNSTPTRKYTKTVSQIPVAKTTKDTVQEHKKNVILTSYNNDKEEVQKDETEKSLLEEISETLEKGGNRISIMDCKLTENVPETKSPENSPAITPIIIDKNLSATSAVIKTNENNNVEQSGKPIESKPKINACERKVLLTRAPVIKRSTAKLELFTSKNLKLRSSKENLTTPTVTNIIDSKDLSKNEDNVENDSGIEKHSDSEESNKADSTTTDTDNYEDVSASDTNNSLTESLKDEEMSKKYTKLSTTRSLENIKEPGSRELAGEPDGHADPDGNNDVPALPSTPPPFETRSSFLHGPGSEKPKPPGKPATVLIRKPVMATNQHVGHQNILTTFSVEPPKSPVEPPLPSANPITTKIVAEHPKVVSELQKSKLSKQDSTGSDYGRTTNKRRAPMPPPTEESNIYSKKTIAPYPDDSHKDRTEIYNSSIYNEIGNGDCNEPQLARYVSPPDVGPRRTISLSSDNLTSAKMDDKKKEKAKQRFSLKKFLRMNSSNKEFITKDFVDAPKQDSQKQNSNSKQRLVIVHPSELNGEKIEVVAKPVIPPEITDYSPLNTMQNGIYNSTASLHASGHPIYENRSFKPAPPPRNLELYGPTSKPSLPHPPKPHDPSPKQKNARSASPKSHDSVYANIGEVRSSITPHKPQRTASMREREVALALAQKHKTNGHLYEPINLARVNGGSVKDANENVYDYINGVRSSSPEFDSPSSPTKNSPVANTGRLRKSLGQVKSSSNIDVSGEGYKYNAHIPRSASLTYCGSETESEIYSPYGLYGSEGEIFDDDREWTMSGSRTHKLRSRKGRSIVHKNLEDNYGAVVVANHEALAQVLENITHVPTVMPALRGLKAASSLRWSDFTLIENSTPLLLGPRVFYQALWGSQHVTLVISKGTIPSSSLSLGNFNLIPITEFVDLVPVQDVPSIVDKDSDNCQATIAVHPWMQVHSIKTYSELLKSKSHSPDDSRKDAYFVLLQLVNALKMLQAQGIEELPDSLTTFVLCREMDKEMHHRLCILQGFGEDSSRNHDEINFVSLCNCAGKALLQLMPDFKLTSLLGSLLNNERAISLTQVKSVLEFSLWGPSDVVLSMNIRERELALQRWLDLQRATVLHGLVCTKVKLTVYEECHLLFLVRSNSKMICDASLLIESAHMQSSISKV</sequence>
<feature type="compositionally biased region" description="Polar residues" evidence="1">
    <location>
        <begin position="541"/>
        <end position="551"/>
    </location>
</feature>
<dbReference type="OrthoDB" id="6381867at2759"/>
<name>A0A1W4X6A3_AGRPL</name>
<dbReference type="RefSeq" id="XP_018328357.1">
    <property type="nucleotide sequence ID" value="XM_018472855.2"/>
</dbReference>
<gene>
    <name evidence="3 4 5 6" type="primary">LOC108739120</name>
</gene>
<evidence type="ECO:0000313" key="6">
    <source>
        <dbReference type="RefSeq" id="XP_018328359.1"/>
    </source>
</evidence>
<evidence type="ECO:0000256" key="1">
    <source>
        <dbReference type="SAM" id="MobiDB-lite"/>
    </source>
</evidence>
<reference evidence="3 4" key="1">
    <citation type="submission" date="2025-04" db="UniProtKB">
        <authorList>
            <consortium name="RefSeq"/>
        </authorList>
    </citation>
    <scope>IDENTIFICATION</scope>
    <source>
        <tissue evidence="3 4">Entire body</tissue>
    </source>
</reference>
<dbReference type="RefSeq" id="XP_018328359.1">
    <property type="nucleotide sequence ID" value="XM_018472857.1"/>
</dbReference>
<evidence type="ECO:0000313" key="3">
    <source>
        <dbReference type="RefSeq" id="XP_018328356.1"/>
    </source>
</evidence>